<sequence length="112" mass="11265">MTPLCPVAHAAPSPDPGLLGVHLFAGVGSGLLLALAVAALGQRGSRSYLLVVLALGALLARTVVSGLAMFGPLDAGAHHFAEHALDAMLATFLLGAIYYARSAAPSAPEKPL</sequence>
<dbReference type="Pfam" id="PF24283">
    <property type="entry name" value="DUF7471"/>
    <property type="match status" value="1"/>
</dbReference>
<dbReference type="RefSeq" id="WP_198063166.1">
    <property type="nucleotide sequence ID" value="NZ_CP065856.1"/>
</dbReference>
<feature type="transmembrane region" description="Helical" evidence="1">
    <location>
        <begin position="20"/>
        <end position="41"/>
    </location>
</feature>
<dbReference type="InterPro" id="IPR055894">
    <property type="entry name" value="DUF7471"/>
</dbReference>
<dbReference type="KEGG" id="hlt:I7X12_07210"/>
<evidence type="ECO:0000313" key="2">
    <source>
        <dbReference type="EMBL" id="QPV64394.1"/>
    </source>
</evidence>
<dbReference type="OrthoDB" id="241869at2157"/>
<keyword evidence="1" id="KW-1133">Transmembrane helix</keyword>
<accession>A0A7T3KWH6</accession>
<dbReference type="AlphaFoldDB" id="A0A7T3KWH6"/>
<dbReference type="Proteomes" id="UP000595001">
    <property type="component" value="Chromosome"/>
</dbReference>
<keyword evidence="1" id="KW-0472">Membrane</keyword>
<keyword evidence="3" id="KW-1185">Reference proteome</keyword>
<name>A0A7T3KWH6_9EURY</name>
<evidence type="ECO:0000313" key="3">
    <source>
        <dbReference type="Proteomes" id="UP000595001"/>
    </source>
</evidence>
<feature type="transmembrane region" description="Helical" evidence="1">
    <location>
        <begin position="83"/>
        <end position="100"/>
    </location>
</feature>
<organism evidence="2 3">
    <name type="scientific">Halosimplex litoreum</name>
    <dbReference type="NCBI Taxonomy" id="1198301"/>
    <lineage>
        <taxon>Archaea</taxon>
        <taxon>Methanobacteriati</taxon>
        <taxon>Methanobacteriota</taxon>
        <taxon>Stenosarchaea group</taxon>
        <taxon>Halobacteria</taxon>
        <taxon>Halobacteriales</taxon>
        <taxon>Haloarculaceae</taxon>
        <taxon>Halosimplex</taxon>
    </lineage>
</organism>
<dbReference type="EMBL" id="CP065856">
    <property type="protein sequence ID" value="QPV64394.1"/>
    <property type="molecule type" value="Genomic_DNA"/>
</dbReference>
<protein>
    <submittedName>
        <fullName evidence="2">Uncharacterized protein</fullName>
    </submittedName>
</protein>
<dbReference type="GeneID" id="60588269"/>
<proteinExistence type="predicted"/>
<feature type="transmembrane region" description="Helical" evidence="1">
    <location>
        <begin position="48"/>
        <end position="71"/>
    </location>
</feature>
<gene>
    <name evidence="2" type="ORF">I7X12_07210</name>
</gene>
<keyword evidence="1" id="KW-0812">Transmembrane</keyword>
<reference evidence="2 3" key="1">
    <citation type="submission" date="2020-12" db="EMBL/GenBank/DDBJ databases">
        <title>Halosimplex halophilum sp. nov. and Halosimplex salinum sp. nov., two new members of the genus Halosimplex.</title>
        <authorList>
            <person name="Cui H.L."/>
        </authorList>
    </citation>
    <scope>NUCLEOTIDE SEQUENCE [LARGE SCALE GENOMIC DNA]</scope>
    <source>
        <strain evidence="2 3">YGH94</strain>
    </source>
</reference>
<evidence type="ECO:0000256" key="1">
    <source>
        <dbReference type="SAM" id="Phobius"/>
    </source>
</evidence>